<dbReference type="EMBL" id="MU277222">
    <property type="protein sequence ID" value="KAI0059906.1"/>
    <property type="molecule type" value="Genomic_DNA"/>
</dbReference>
<reference evidence="1" key="2">
    <citation type="journal article" date="2022" name="New Phytol.">
        <title>Evolutionary transition to the ectomycorrhizal habit in the genomes of a hyperdiverse lineage of mushroom-forming fungi.</title>
        <authorList>
            <person name="Looney B."/>
            <person name="Miyauchi S."/>
            <person name="Morin E."/>
            <person name="Drula E."/>
            <person name="Courty P.E."/>
            <person name="Kohler A."/>
            <person name="Kuo A."/>
            <person name="LaButti K."/>
            <person name="Pangilinan J."/>
            <person name="Lipzen A."/>
            <person name="Riley R."/>
            <person name="Andreopoulos W."/>
            <person name="He G."/>
            <person name="Johnson J."/>
            <person name="Nolan M."/>
            <person name="Tritt A."/>
            <person name="Barry K.W."/>
            <person name="Grigoriev I.V."/>
            <person name="Nagy L.G."/>
            <person name="Hibbett D."/>
            <person name="Henrissat B."/>
            <person name="Matheny P.B."/>
            <person name="Labbe J."/>
            <person name="Martin F.M."/>
        </authorList>
    </citation>
    <scope>NUCLEOTIDE SEQUENCE</scope>
    <source>
        <strain evidence="1">HHB10654</strain>
    </source>
</reference>
<accession>A0ACB8SVH2</accession>
<protein>
    <submittedName>
        <fullName evidence="1">Uncharacterized protein</fullName>
    </submittedName>
</protein>
<organism evidence="1 2">
    <name type="scientific">Artomyces pyxidatus</name>
    <dbReference type="NCBI Taxonomy" id="48021"/>
    <lineage>
        <taxon>Eukaryota</taxon>
        <taxon>Fungi</taxon>
        <taxon>Dikarya</taxon>
        <taxon>Basidiomycota</taxon>
        <taxon>Agaricomycotina</taxon>
        <taxon>Agaricomycetes</taxon>
        <taxon>Russulales</taxon>
        <taxon>Auriscalpiaceae</taxon>
        <taxon>Artomyces</taxon>
    </lineage>
</organism>
<name>A0ACB8SVH2_9AGAM</name>
<comment type="caution">
    <text evidence="1">The sequence shown here is derived from an EMBL/GenBank/DDBJ whole genome shotgun (WGS) entry which is preliminary data.</text>
</comment>
<gene>
    <name evidence="1" type="ORF">BV25DRAFT_1828313</name>
</gene>
<dbReference type="Proteomes" id="UP000814140">
    <property type="component" value="Unassembled WGS sequence"/>
</dbReference>
<reference evidence="1" key="1">
    <citation type="submission" date="2021-03" db="EMBL/GenBank/DDBJ databases">
        <authorList>
            <consortium name="DOE Joint Genome Institute"/>
            <person name="Ahrendt S."/>
            <person name="Looney B.P."/>
            <person name="Miyauchi S."/>
            <person name="Morin E."/>
            <person name="Drula E."/>
            <person name="Courty P.E."/>
            <person name="Chicoki N."/>
            <person name="Fauchery L."/>
            <person name="Kohler A."/>
            <person name="Kuo A."/>
            <person name="Labutti K."/>
            <person name="Pangilinan J."/>
            <person name="Lipzen A."/>
            <person name="Riley R."/>
            <person name="Andreopoulos W."/>
            <person name="He G."/>
            <person name="Johnson J."/>
            <person name="Barry K.W."/>
            <person name="Grigoriev I.V."/>
            <person name="Nagy L."/>
            <person name="Hibbett D."/>
            <person name="Henrissat B."/>
            <person name="Matheny P.B."/>
            <person name="Labbe J."/>
            <person name="Martin F."/>
        </authorList>
    </citation>
    <scope>NUCLEOTIDE SEQUENCE</scope>
    <source>
        <strain evidence="1">HHB10654</strain>
    </source>
</reference>
<proteinExistence type="predicted"/>
<keyword evidence="2" id="KW-1185">Reference proteome</keyword>
<evidence type="ECO:0000313" key="2">
    <source>
        <dbReference type="Proteomes" id="UP000814140"/>
    </source>
</evidence>
<sequence length="326" mass="35984">MATPLHFLDILNICDNFRPPDARSAEPLIPFLLTPTSKPPLGLLRPAVLAELSKRQEFTIHSASDSSPRGYASFAAHIATPEARTDAIGTILESWKAAGLFADVMGPEKWRAELYAVYAQPFGPIGAASANYAFAMERSACALFGVVTYGVHMTVYEEDDTGAMQIWVPRRSATKQTWPGYLDNSVAGGIDAGHSPLQTIVKEATEEASLSADLVRTRARATGCVSYFFATRDGWLQPEVEYVYDLRLRPGEIEGGLRPGDTEVEAFQLMPLDEVVAHVRAGEFKPNCAIVLLDFLIRHGQITAENEAHYIEIVTRMHGRFDIERW</sequence>
<evidence type="ECO:0000313" key="1">
    <source>
        <dbReference type="EMBL" id="KAI0059906.1"/>
    </source>
</evidence>